<organism evidence="1 2">
    <name type="scientific">Hyella patelloides LEGE 07179</name>
    <dbReference type="NCBI Taxonomy" id="945734"/>
    <lineage>
        <taxon>Bacteria</taxon>
        <taxon>Bacillati</taxon>
        <taxon>Cyanobacteriota</taxon>
        <taxon>Cyanophyceae</taxon>
        <taxon>Pleurocapsales</taxon>
        <taxon>Hyellaceae</taxon>
        <taxon>Hyella</taxon>
    </lineage>
</organism>
<gene>
    <name evidence="1" type="ORF">H1P_3750007</name>
</gene>
<dbReference type="EMBL" id="CAACVJ010000307">
    <property type="protein sequence ID" value="VEP15826.1"/>
    <property type="molecule type" value="Genomic_DNA"/>
</dbReference>
<proteinExistence type="predicted"/>
<dbReference type="Proteomes" id="UP000320055">
    <property type="component" value="Unassembled WGS sequence"/>
</dbReference>
<protein>
    <submittedName>
        <fullName evidence="1">Uncharacterized protein</fullName>
    </submittedName>
</protein>
<keyword evidence="2" id="KW-1185">Reference proteome</keyword>
<name>A0A563VWM6_9CYAN</name>
<accession>A0A563VWM6</accession>
<sequence length="46" mass="5565">MFILGNQYVFYYNTLYFYTTKAREKLRKHYFSFRGSLFPDSTPGVP</sequence>
<evidence type="ECO:0000313" key="2">
    <source>
        <dbReference type="Proteomes" id="UP000320055"/>
    </source>
</evidence>
<reference evidence="1 2" key="1">
    <citation type="submission" date="2019-01" db="EMBL/GenBank/DDBJ databases">
        <authorList>
            <person name="Brito A."/>
        </authorList>
    </citation>
    <scope>NUCLEOTIDE SEQUENCE [LARGE SCALE GENOMIC DNA]</scope>
    <source>
        <strain evidence="1">1</strain>
    </source>
</reference>
<evidence type="ECO:0000313" key="1">
    <source>
        <dbReference type="EMBL" id="VEP15826.1"/>
    </source>
</evidence>
<dbReference type="AlphaFoldDB" id="A0A563VWM6"/>